<reference evidence="2" key="1">
    <citation type="submission" date="2022-05" db="EMBL/GenBank/DDBJ databases">
        <title>The Musa troglodytarum L. genome provides insights into the mechanism of non-climacteric behaviour and enrichment of carotenoids.</title>
        <authorList>
            <person name="Wang J."/>
        </authorList>
    </citation>
    <scope>NUCLEOTIDE SEQUENCE</scope>
    <source>
        <tissue evidence="2">Leaf</tissue>
    </source>
</reference>
<feature type="region of interest" description="Disordered" evidence="1">
    <location>
        <begin position="222"/>
        <end position="247"/>
    </location>
</feature>
<accession>A0A9E7JMB2</accession>
<dbReference type="EMBL" id="CP097504">
    <property type="protein sequence ID" value="URD85874.1"/>
    <property type="molecule type" value="Genomic_DNA"/>
</dbReference>
<name>A0A9E7JMB2_9LILI</name>
<protein>
    <submittedName>
        <fullName evidence="2">Uncharacterized protein</fullName>
    </submittedName>
</protein>
<feature type="compositionally biased region" description="Basic and acidic residues" evidence="1">
    <location>
        <begin position="226"/>
        <end position="247"/>
    </location>
</feature>
<evidence type="ECO:0000256" key="1">
    <source>
        <dbReference type="SAM" id="MobiDB-lite"/>
    </source>
</evidence>
<dbReference type="AlphaFoldDB" id="A0A9E7JMB2"/>
<gene>
    <name evidence="2" type="ORF">MUK42_29373</name>
</gene>
<organism evidence="2 3">
    <name type="scientific">Musa troglodytarum</name>
    <name type="common">fe'i banana</name>
    <dbReference type="NCBI Taxonomy" id="320322"/>
    <lineage>
        <taxon>Eukaryota</taxon>
        <taxon>Viridiplantae</taxon>
        <taxon>Streptophyta</taxon>
        <taxon>Embryophyta</taxon>
        <taxon>Tracheophyta</taxon>
        <taxon>Spermatophyta</taxon>
        <taxon>Magnoliopsida</taxon>
        <taxon>Liliopsida</taxon>
        <taxon>Zingiberales</taxon>
        <taxon>Musaceae</taxon>
        <taxon>Musa</taxon>
    </lineage>
</organism>
<dbReference type="Proteomes" id="UP001055439">
    <property type="component" value="Chromosome 2"/>
</dbReference>
<proteinExistence type="predicted"/>
<evidence type="ECO:0000313" key="2">
    <source>
        <dbReference type="EMBL" id="URD85874.1"/>
    </source>
</evidence>
<sequence length="247" mass="27998">MSQTNCKRLVRCNGYVSSSSGSSKANKSNSLQQGETARVRFLKFPQLVDMPKILREEEEERGLWSSRREEELWSTREREGEDGVEEGGREYVPVRQQIGMRTVCYRAVPSIGIVFVSLPSEIDRAILAEGEGTRERRRRRKWRTWRSDISFPQQFRFVATLPRWTPQMKCRLLLVRGDEASMSSTTSHPCGEKKPWRCHRGFMGKRNEATCGAVLKTSALQGSYDEGGKRGGDCNKGGKREEKGGGG</sequence>
<keyword evidence="3" id="KW-1185">Reference proteome</keyword>
<evidence type="ECO:0000313" key="3">
    <source>
        <dbReference type="Proteomes" id="UP001055439"/>
    </source>
</evidence>